<evidence type="ECO:0000256" key="1">
    <source>
        <dbReference type="ARBA" id="ARBA00022669"/>
    </source>
</evidence>
<feature type="signal peptide" evidence="7">
    <location>
        <begin position="1"/>
        <end position="26"/>
    </location>
</feature>
<dbReference type="PROSITE" id="PS50941">
    <property type="entry name" value="CHIT_BIND_I_2"/>
    <property type="match status" value="1"/>
</dbReference>
<proteinExistence type="predicted"/>
<evidence type="ECO:0000313" key="9">
    <source>
        <dbReference type="EMBL" id="MCL7027464.1"/>
    </source>
</evidence>
<dbReference type="InterPro" id="IPR023346">
    <property type="entry name" value="Lysozyme-like_dom_sf"/>
</dbReference>
<dbReference type="InterPro" id="IPR018371">
    <property type="entry name" value="Chitin-binding_1_CS"/>
</dbReference>
<feature type="disulfide bond" evidence="5 6">
    <location>
        <begin position="36"/>
        <end position="50"/>
    </location>
</feature>
<evidence type="ECO:0000256" key="6">
    <source>
        <dbReference type="PROSITE-ProRule" id="PRU00261"/>
    </source>
</evidence>
<feature type="chain" id="PRO_5041436005" description="Chitin-binding type-1 domain-containing protein" evidence="7">
    <location>
        <begin position="27"/>
        <end position="270"/>
    </location>
</feature>
<dbReference type="Gene3D" id="3.30.20.10">
    <property type="entry name" value="Endochitinase, domain 2"/>
    <property type="match status" value="1"/>
</dbReference>
<keyword evidence="2 7" id="KW-0732">Signal</keyword>
<dbReference type="GO" id="GO:0008061">
    <property type="term" value="F:chitin binding"/>
    <property type="evidence" value="ECO:0007669"/>
    <property type="project" value="UniProtKB-UniRule"/>
</dbReference>
<dbReference type="Pfam" id="PF00187">
    <property type="entry name" value="Chitin_bind_1"/>
    <property type="match status" value="1"/>
</dbReference>
<dbReference type="Gene3D" id="1.10.530.10">
    <property type="match status" value="1"/>
</dbReference>
<evidence type="ECO:0000259" key="8">
    <source>
        <dbReference type="PROSITE" id="PS50941"/>
    </source>
</evidence>
<organism evidence="9 10">
    <name type="scientific">Papaver nudicaule</name>
    <name type="common">Iceland poppy</name>
    <dbReference type="NCBI Taxonomy" id="74823"/>
    <lineage>
        <taxon>Eukaryota</taxon>
        <taxon>Viridiplantae</taxon>
        <taxon>Streptophyta</taxon>
        <taxon>Embryophyta</taxon>
        <taxon>Tracheophyta</taxon>
        <taxon>Spermatophyta</taxon>
        <taxon>Magnoliopsida</taxon>
        <taxon>Ranunculales</taxon>
        <taxon>Papaveraceae</taxon>
        <taxon>Papaveroideae</taxon>
        <taxon>Papaver</taxon>
    </lineage>
</organism>
<dbReference type="PRINTS" id="PR00451">
    <property type="entry name" value="CHITINBINDNG"/>
</dbReference>
<name>A0AA41S1F9_PAPNU</name>
<keyword evidence="4 5" id="KW-1015">Disulfide bond</keyword>
<dbReference type="InterPro" id="IPR036861">
    <property type="entry name" value="Endochitinase-like_sf"/>
</dbReference>
<dbReference type="PROSITE" id="PS00773">
    <property type="entry name" value="CHITINASE_19_1"/>
    <property type="match status" value="1"/>
</dbReference>
<dbReference type="CDD" id="cd00325">
    <property type="entry name" value="chitinase_GH19"/>
    <property type="match status" value="1"/>
</dbReference>
<evidence type="ECO:0000313" key="10">
    <source>
        <dbReference type="Proteomes" id="UP001177140"/>
    </source>
</evidence>
<dbReference type="Gene3D" id="3.30.60.10">
    <property type="entry name" value="Endochitinase-like"/>
    <property type="match status" value="1"/>
</dbReference>
<dbReference type="SUPFAM" id="SSF53955">
    <property type="entry name" value="Lysozyme-like"/>
    <property type="match status" value="1"/>
</dbReference>
<dbReference type="SMART" id="SM00270">
    <property type="entry name" value="ChtBD1"/>
    <property type="match status" value="1"/>
</dbReference>
<dbReference type="GO" id="GO:0016998">
    <property type="term" value="P:cell wall macromolecule catabolic process"/>
    <property type="evidence" value="ECO:0007669"/>
    <property type="project" value="InterPro"/>
</dbReference>
<reference evidence="9" key="1">
    <citation type="submission" date="2022-03" db="EMBL/GenBank/DDBJ databases">
        <title>A functionally conserved STORR gene fusion in Papaver species that diverged 16.8 million years ago.</title>
        <authorList>
            <person name="Catania T."/>
        </authorList>
    </citation>
    <scope>NUCLEOTIDE SEQUENCE</scope>
    <source>
        <strain evidence="9">S-191538</strain>
    </source>
</reference>
<feature type="disulfide bond" evidence="5">
    <location>
        <begin position="238"/>
        <end position="270"/>
    </location>
</feature>
<feature type="disulfide bond" evidence="5">
    <location>
        <begin position="150"/>
        <end position="159"/>
    </location>
</feature>
<feature type="disulfide bond" evidence="5">
    <location>
        <begin position="88"/>
        <end position="137"/>
    </location>
</feature>
<evidence type="ECO:0000256" key="2">
    <source>
        <dbReference type="ARBA" id="ARBA00022729"/>
    </source>
</evidence>
<dbReference type="FunFam" id="3.30.60.10:FF:000003">
    <property type="entry name" value="Class IV chitinase"/>
    <property type="match status" value="1"/>
</dbReference>
<dbReference type="Pfam" id="PF00182">
    <property type="entry name" value="Glyco_hydro_19"/>
    <property type="match status" value="2"/>
</dbReference>
<evidence type="ECO:0000256" key="5">
    <source>
        <dbReference type="PIRSR" id="PIRSR001060-2"/>
    </source>
</evidence>
<feature type="disulfide bond" evidence="5 6">
    <location>
        <begin position="31"/>
        <end position="43"/>
    </location>
</feature>
<comment type="caution">
    <text evidence="6">Lacks conserved residue(s) required for the propagation of feature annotation.</text>
</comment>
<dbReference type="PROSITE" id="PS00026">
    <property type="entry name" value="CHIT_BIND_I_1"/>
    <property type="match status" value="1"/>
</dbReference>
<dbReference type="AlphaFoldDB" id="A0AA41S1F9"/>
<dbReference type="PROSITE" id="PS00774">
    <property type="entry name" value="CHITINASE_19_2"/>
    <property type="match status" value="1"/>
</dbReference>
<sequence length="270" mass="29179">MGNFTYLRFILVMGILLGYFAQSVVSQNCGCSGNLCCSQYGYCGTGDAYCGKGCQSGPCSTSSNVSLESIATPEFFSGIVSQADLGSCPAKNFYSYEAFLEAAKSYPSFGRTGSMDDSKREIAAFFAHVTHLTGHFCYKEEINGSSKDYCDQGNKQFPCASGKGYYGRGPIQLTWNYNYGPAGKSIGFDGINDPDTVTSDAVISFKTAFWFWMNNIHSIITSNQGFGPTIRAINGMECNGGNSDAVQARVSYYNTYCTQLSVEPGNNLSC</sequence>
<accession>A0AA41S1F9</accession>
<dbReference type="PANTHER" id="PTHR22595">
    <property type="entry name" value="CHITINASE-RELATED"/>
    <property type="match status" value="1"/>
</dbReference>
<dbReference type="CDD" id="cd00035">
    <property type="entry name" value="ChtBD1"/>
    <property type="match status" value="1"/>
</dbReference>
<dbReference type="InterPro" id="IPR016283">
    <property type="entry name" value="Glyco_hydro_19"/>
</dbReference>
<dbReference type="InterPro" id="IPR001002">
    <property type="entry name" value="Chitin-bd_1"/>
</dbReference>
<gene>
    <name evidence="9" type="ORF">MKW94_010280</name>
</gene>
<dbReference type="FunFam" id="3.30.20.10:FF:000001">
    <property type="entry name" value="Endochitinase (Chitinase)"/>
    <property type="match status" value="1"/>
</dbReference>
<dbReference type="GO" id="GO:0005975">
    <property type="term" value="P:carbohydrate metabolic process"/>
    <property type="evidence" value="ECO:0007669"/>
    <property type="project" value="InterPro"/>
</dbReference>
<dbReference type="EMBL" id="JAJJMA010068526">
    <property type="protein sequence ID" value="MCL7027464.1"/>
    <property type="molecule type" value="Genomic_DNA"/>
</dbReference>
<dbReference type="Proteomes" id="UP001177140">
    <property type="component" value="Unassembled WGS sequence"/>
</dbReference>
<keyword evidence="10" id="KW-1185">Reference proteome</keyword>
<dbReference type="PANTHER" id="PTHR22595:SF79">
    <property type="entry name" value="CHITINASE 12"/>
    <property type="match status" value="1"/>
</dbReference>
<feature type="domain" description="Chitin-binding type-1" evidence="8">
    <location>
        <begin position="26"/>
        <end position="61"/>
    </location>
</feature>
<dbReference type="GO" id="GO:0004568">
    <property type="term" value="F:chitinase activity"/>
    <property type="evidence" value="ECO:0007669"/>
    <property type="project" value="InterPro"/>
</dbReference>
<evidence type="ECO:0000256" key="3">
    <source>
        <dbReference type="ARBA" id="ARBA00022821"/>
    </source>
</evidence>
<keyword evidence="1 6" id="KW-0147">Chitin-binding</keyword>
<dbReference type="GO" id="GO:0050832">
    <property type="term" value="P:defense response to fungus"/>
    <property type="evidence" value="ECO:0007669"/>
    <property type="project" value="UniProtKB-ARBA"/>
</dbReference>
<dbReference type="InterPro" id="IPR000726">
    <property type="entry name" value="Glyco_hydro_19_cat"/>
</dbReference>
<evidence type="ECO:0000256" key="4">
    <source>
        <dbReference type="ARBA" id="ARBA00023157"/>
    </source>
</evidence>
<dbReference type="PIRSF" id="PIRSF001060">
    <property type="entry name" value="Endochitinase"/>
    <property type="match status" value="1"/>
</dbReference>
<dbReference type="SUPFAM" id="SSF57016">
    <property type="entry name" value="Plant lectins/antimicrobial peptides"/>
    <property type="match status" value="1"/>
</dbReference>
<protein>
    <recommendedName>
        <fullName evidence="8">Chitin-binding type-1 domain-containing protein</fullName>
    </recommendedName>
</protein>
<evidence type="ECO:0000256" key="7">
    <source>
        <dbReference type="SAM" id="SignalP"/>
    </source>
</evidence>
<comment type="caution">
    <text evidence="9">The sequence shown here is derived from an EMBL/GenBank/DDBJ whole genome shotgun (WGS) entry which is preliminary data.</text>
</comment>
<dbReference type="GO" id="GO:0006032">
    <property type="term" value="P:chitin catabolic process"/>
    <property type="evidence" value="ECO:0007669"/>
    <property type="project" value="InterPro"/>
</dbReference>
<keyword evidence="3" id="KW-0611">Plant defense</keyword>